<dbReference type="InterPro" id="IPR013187">
    <property type="entry name" value="F-box-assoc_dom_typ3"/>
</dbReference>
<organism evidence="2 3">
    <name type="scientific">Capsella rubella</name>
    <dbReference type="NCBI Taxonomy" id="81985"/>
    <lineage>
        <taxon>Eukaryota</taxon>
        <taxon>Viridiplantae</taxon>
        <taxon>Streptophyta</taxon>
        <taxon>Embryophyta</taxon>
        <taxon>Tracheophyta</taxon>
        <taxon>Spermatophyta</taxon>
        <taxon>Magnoliopsida</taxon>
        <taxon>eudicotyledons</taxon>
        <taxon>Gunneridae</taxon>
        <taxon>Pentapetalae</taxon>
        <taxon>rosids</taxon>
        <taxon>malvids</taxon>
        <taxon>Brassicales</taxon>
        <taxon>Brassicaceae</taxon>
        <taxon>Camelineae</taxon>
        <taxon>Capsella</taxon>
    </lineage>
</organism>
<proteinExistence type="predicted"/>
<evidence type="ECO:0000313" key="3">
    <source>
        <dbReference type="Proteomes" id="UP000029121"/>
    </source>
</evidence>
<dbReference type="SUPFAM" id="SSF81383">
    <property type="entry name" value="F-box domain"/>
    <property type="match status" value="1"/>
</dbReference>
<dbReference type="SMART" id="SM00256">
    <property type="entry name" value="FBOX"/>
    <property type="match status" value="1"/>
</dbReference>
<dbReference type="Pfam" id="PF00646">
    <property type="entry name" value="F-box"/>
    <property type="match status" value="1"/>
</dbReference>
<reference evidence="3" key="1">
    <citation type="journal article" date="2013" name="Nat. Genet.">
        <title>The Capsella rubella genome and the genomic consequences of rapid mating system evolution.</title>
        <authorList>
            <person name="Slotte T."/>
            <person name="Hazzouri K.M."/>
            <person name="Agren J.A."/>
            <person name="Koenig D."/>
            <person name="Maumus F."/>
            <person name="Guo Y.L."/>
            <person name="Steige K."/>
            <person name="Platts A.E."/>
            <person name="Escobar J.S."/>
            <person name="Newman L.K."/>
            <person name="Wang W."/>
            <person name="Mandakova T."/>
            <person name="Vello E."/>
            <person name="Smith L.M."/>
            <person name="Henz S.R."/>
            <person name="Steffen J."/>
            <person name="Takuno S."/>
            <person name="Brandvain Y."/>
            <person name="Coop G."/>
            <person name="Andolfatto P."/>
            <person name="Hu T.T."/>
            <person name="Blanchette M."/>
            <person name="Clark R.M."/>
            <person name="Quesneville H."/>
            <person name="Nordborg M."/>
            <person name="Gaut B.S."/>
            <person name="Lysak M.A."/>
            <person name="Jenkins J."/>
            <person name="Grimwood J."/>
            <person name="Chapman J."/>
            <person name="Prochnik S."/>
            <person name="Shu S."/>
            <person name="Rokhsar D."/>
            <person name="Schmutz J."/>
            <person name="Weigel D."/>
            <person name="Wright S.I."/>
        </authorList>
    </citation>
    <scope>NUCLEOTIDE SEQUENCE [LARGE SCALE GENOMIC DNA]</scope>
    <source>
        <strain evidence="3">cv. Monte Gargano</strain>
    </source>
</reference>
<dbReference type="NCBIfam" id="TIGR01640">
    <property type="entry name" value="F_box_assoc_1"/>
    <property type="match status" value="1"/>
</dbReference>
<dbReference type="Pfam" id="PF08268">
    <property type="entry name" value="FBA_3"/>
    <property type="match status" value="1"/>
</dbReference>
<dbReference type="InterPro" id="IPR036047">
    <property type="entry name" value="F-box-like_dom_sf"/>
</dbReference>
<dbReference type="Proteomes" id="UP000029121">
    <property type="component" value="Unassembled WGS sequence"/>
</dbReference>
<accession>R0IDG8</accession>
<sequence>MSIVNQRRKTENMQKGRLGGRQLSLDLVVEILKKLPSKSLVRFRCVSKQWSTIINSRRDFIEAIVNRSLLSHQQQQHQPPMFIFHHCVPETFFTFSSTFSESIRPAVSISGSPDYHAFGYHYVRGLICCYSIFYQLVTIYNHTTRQSLRLPVIEAPVTEFRRLYCHFGYDPVMDQYKVMSILVDFREFTQTFHVFTLGSDKSWRRIQGIDDEQLLPSVDGVCIQGTIYYGATRATKKESCGETVDFRMTFDRGETVLLSFHIRSERFYHVSAPEPMLQALSSGLLIDRALLNHQGKLVCIGCCGEEKDDDDNDLTSMWVFENTEKQEWSKITFDLPELPLFCLNGDFTGFSGFTPAGEIFVTQYRYFFDKPVYVYYYDMNRNCFRRVEIQGTRPEKKTKKPGTVKVFGIHDHVENTMFLS</sequence>
<feature type="domain" description="F-box" evidence="1">
    <location>
        <begin position="23"/>
        <end position="63"/>
    </location>
</feature>
<dbReference type="CDD" id="cd22157">
    <property type="entry name" value="F-box_AtFBW1-like"/>
    <property type="match status" value="1"/>
</dbReference>
<protein>
    <recommendedName>
        <fullName evidence="1">F-box domain-containing protein</fullName>
    </recommendedName>
</protein>
<dbReference type="InterPro" id="IPR017451">
    <property type="entry name" value="F-box-assoc_interact_dom"/>
</dbReference>
<dbReference type="PANTHER" id="PTHR31111:SF58">
    <property type="entry name" value="F-BOX DOMAIN-CONTAINING PROTEIN"/>
    <property type="match status" value="1"/>
</dbReference>
<name>R0IDG8_9BRAS</name>
<dbReference type="eggNOG" id="ENOG502SNHU">
    <property type="taxonomic scope" value="Eukaryota"/>
</dbReference>
<dbReference type="EMBL" id="KB870805">
    <property type="protein sequence ID" value="EOA40524.1"/>
    <property type="molecule type" value="Genomic_DNA"/>
</dbReference>
<dbReference type="Gene3D" id="1.20.1280.50">
    <property type="match status" value="1"/>
</dbReference>
<keyword evidence="3" id="KW-1185">Reference proteome</keyword>
<evidence type="ECO:0000259" key="1">
    <source>
        <dbReference type="SMART" id="SM00256"/>
    </source>
</evidence>
<dbReference type="InterPro" id="IPR001810">
    <property type="entry name" value="F-box_dom"/>
</dbReference>
<dbReference type="PANTHER" id="PTHR31111">
    <property type="entry name" value="BNAA05G37150D PROTEIN-RELATED"/>
    <property type="match status" value="1"/>
</dbReference>
<dbReference type="AlphaFoldDB" id="R0IDG8"/>
<evidence type="ECO:0000313" key="2">
    <source>
        <dbReference type="EMBL" id="EOA40524.1"/>
    </source>
</evidence>
<gene>
    <name evidence="2" type="ORF">CARUB_v10009252mg</name>
</gene>